<dbReference type="AlphaFoldDB" id="A0A5K3EJG6"/>
<evidence type="ECO:0000256" key="6">
    <source>
        <dbReference type="SAM" id="Coils"/>
    </source>
</evidence>
<dbReference type="InterPro" id="IPR013083">
    <property type="entry name" value="Znf_RING/FYVE/PHD"/>
</dbReference>
<dbReference type="Gene3D" id="2.30.30.140">
    <property type="match status" value="1"/>
</dbReference>
<evidence type="ECO:0000259" key="8">
    <source>
        <dbReference type="PROSITE" id="PS50865"/>
    </source>
</evidence>
<feature type="domain" description="MYND-type" evidence="8">
    <location>
        <begin position="867"/>
        <end position="902"/>
    </location>
</feature>
<dbReference type="Pfam" id="PF24324">
    <property type="entry name" value="MYND_ZMYND11_ZMYD8"/>
    <property type="match status" value="1"/>
</dbReference>
<keyword evidence="6" id="KW-0175">Coiled coil</keyword>
<dbReference type="Gene3D" id="3.30.40.10">
    <property type="entry name" value="Zinc/RING finger domain, C3HC4 (zinc finger)"/>
    <property type="match status" value="1"/>
</dbReference>
<dbReference type="InterPro" id="IPR002893">
    <property type="entry name" value="Znf_MYND"/>
</dbReference>
<name>A0A5K3EJG6_MESCO</name>
<keyword evidence="1" id="KW-0479">Metal-binding</keyword>
<dbReference type="WBParaSite" id="MCU_001042-RA">
    <property type="protein sequence ID" value="MCU_001042-RA"/>
    <property type="gene ID" value="MCU_001042"/>
</dbReference>
<keyword evidence="4" id="KW-0103">Bromodomain</keyword>
<feature type="compositionally biased region" description="Low complexity" evidence="7">
    <location>
        <begin position="488"/>
        <end position="513"/>
    </location>
</feature>
<feature type="coiled-coil region" evidence="6">
    <location>
        <begin position="819"/>
        <end position="860"/>
    </location>
</feature>
<proteinExistence type="predicted"/>
<organism evidence="9">
    <name type="scientific">Mesocestoides corti</name>
    <name type="common">Flatworm</name>
    <dbReference type="NCBI Taxonomy" id="53468"/>
    <lineage>
        <taxon>Eukaryota</taxon>
        <taxon>Metazoa</taxon>
        <taxon>Spiralia</taxon>
        <taxon>Lophotrochozoa</taxon>
        <taxon>Platyhelminthes</taxon>
        <taxon>Cestoda</taxon>
        <taxon>Eucestoda</taxon>
        <taxon>Cyclophyllidea</taxon>
        <taxon>Mesocestoididae</taxon>
        <taxon>Mesocestoides</taxon>
    </lineage>
</organism>
<dbReference type="GO" id="GO:0005634">
    <property type="term" value="C:nucleus"/>
    <property type="evidence" value="ECO:0007669"/>
    <property type="project" value="TreeGrafter"/>
</dbReference>
<feature type="region of interest" description="Disordered" evidence="7">
    <location>
        <begin position="657"/>
        <end position="687"/>
    </location>
</feature>
<feature type="compositionally biased region" description="Polar residues" evidence="7">
    <location>
        <begin position="461"/>
        <end position="472"/>
    </location>
</feature>
<dbReference type="PANTHER" id="PTHR46379:SF1">
    <property type="entry name" value="ZINC FINGER MYND DOMAIN-CONTAINING PROTEIN 11"/>
    <property type="match status" value="1"/>
</dbReference>
<evidence type="ECO:0000256" key="3">
    <source>
        <dbReference type="ARBA" id="ARBA00022833"/>
    </source>
</evidence>
<evidence type="ECO:0000256" key="1">
    <source>
        <dbReference type="ARBA" id="ARBA00022723"/>
    </source>
</evidence>
<keyword evidence="3" id="KW-0862">Zinc</keyword>
<dbReference type="Gene3D" id="1.20.920.10">
    <property type="entry name" value="Bromodomain-like"/>
    <property type="match status" value="1"/>
</dbReference>
<evidence type="ECO:0000256" key="2">
    <source>
        <dbReference type="ARBA" id="ARBA00022771"/>
    </source>
</evidence>
<keyword evidence="2 5" id="KW-0863">Zinc-finger</keyword>
<dbReference type="GO" id="GO:0034243">
    <property type="term" value="P:regulation of transcription elongation by RNA polymerase II"/>
    <property type="evidence" value="ECO:0007669"/>
    <property type="project" value="InterPro"/>
</dbReference>
<feature type="compositionally biased region" description="Polar residues" evidence="7">
    <location>
        <begin position="617"/>
        <end position="626"/>
    </location>
</feature>
<feature type="region of interest" description="Disordered" evidence="7">
    <location>
        <begin position="488"/>
        <end position="632"/>
    </location>
</feature>
<evidence type="ECO:0000256" key="7">
    <source>
        <dbReference type="SAM" id="MobiDB-lite"/>
    </source>
</evidence>
<feature type="region of interest" description="Disordered" evidence="7">
    <location>
        <begin position="457"/>
        <end position="476"/>
    </location>
</feature>
<dbReference type="GO" id="GO:0003714">
    <property type="term" value="F:transcription corepressor activity"/>
    <property type="evidence" value="ECO:0007669"/>
    <property type="project" value="InterPro"/>
</dbReference>
<feature type="region of interest" description="Disordered" evidence="7">
    <location>
        <begin position="396"/>
        <end position="445"/>
    </location>
</feature>
<sequence length="912" mass="100944">MSTRRHTDPVYLQYIWDALEVPSAEQILDFDFVLQYIRNERDPRCDSTKLQQQISNALRDKCIILSGSRYKKVDWPNIPQNSKHDSYCFQCHLPGPVVNCPTCFRVYHETCLSRAFEADMFTSFPDEQYMDADVNVSFPPSSPCPTCRRLTNTTMDKSTTSTDLHFVYAVVLEKMRSKIPWRTLYTVGYVNESDRNRYFSFKQMNTRIVTEKLRNNPSSLDGYPNRTSVLVDLDLLIHNAAVIYGPKAEMTNTARHIRSVVQKELRESALCVDCYLRSKGGKPDQKQIVEACRRPHQLLWYHHSSWSFRPCKVLQQTTDGYEVICFDGRRERQFVPLQSAVQMTFTATELGLRMTASLKRALDEAEKYSANQRKRTPTFVSAEGLKHADIPVESPTGSFYSESSVTTKKSSMKTGSKRLRDSVGRKLPPQSVTRTTTEAMSNGVHSKTTEVCAKSCAVDPSPSNSSCDTLRPSSIVPCIGRRSGRVSLSSLSDSNDNSSLSSSSSSTSSSDSDYPTPKRPTYRSVAVTSVAKKAVPSSRSSDSTTPAAMTSSVATAPPPPPPKTSTVPAGRRLSHFMSRAVETDSDSDPDSSPLESSSPPPARKPMSVLSRLRTTDRNSTANSDAATESDSSLLESIGSSIGRRMFPSTTKCEAKYFRNPSPKRTQNGASSANPKPRRSNDLAVNKAPLTTAAPFPRSVCSNKDKIVASTSNVNNAHGRKGKKCDATPSTSGKLVPVANPPVVERRLTRQNPLPPGSTTASSISSVSPAALSSSSGIGSSLNGDTKSVDASPGDLLINGHAGALHSEPALIKAIEDRVQHQMNERLEALKLERDRATERLNQLERYVKLLQRRHKKEIRNTKKLAWCSYCLEQAQYYCCGGVAYCSVECQLKDWEQHHCRMCRRPLEKPTSA</sequence>
<dbReference type="GO" id="GO:0009966">
    <property type="term" value="P:regulation of signal transduction"/>
    <property type="evidence" value="ECO:0007669"/>
    <property type="project" value="TreeGrafter"/>
</dbReference>
<dbReference type="InterPro" id="IPR057053">
    <property type="entry name" value="MYND_ZMYND11_ZMYD8"/>
</dbReference>
<dbReference type="GO" id="GO:0008270">
    <property type="term" value="F:zinc ion binding"/>
    <property type="evidence" value="ECO:0007669"/>
    <property type="project" value="UniProtKB-KW"/>
</dbReference>
<feature type="compositionally biased region" description="Polar residues" evidence="7">
    <location>
        <begin position="430"/>
        <end position="445"/>
    </location>
</feature>
<reference evidence="9" key="1">
    <citation type="submission" date="2019-11" db="UniProtKB">
        <authorList>
            <consortium name="WormBaseParasite"/>
        </authorList>
    </citation>
    <scope>IDENTIFICATION</scope>
</reference>
<dbReference type="SUPFAM" id="SSF144232">
    <property type="entry name" value="HIT/MYND zinc finger-like"/>
    <property type="match status" value="1"/>
</dbReference>
<evidence type="ECO:0000256" key="4">
    <source>
        <dbReference type="ARBA" id="ARBA00023117"/>
    </source>
</evidence>
<feature type="compositionally biased region" description="Polar residues" evidence="7">
    <location>
        <begin position="662"/>
        <end position="673"/>
    </location>
</feature>
<evidence type="ECO:0000256" key="5">
    <source>
        <dbReference type="PROSITE-ProRule" id="PRU00134"/>
    </source>
</evidence>
<feature type="compositionally biased region" description="Low complexity" evidence="7">
    <location>
        <begin position="401"/>
        <end position="414"/>
    </location>
</feature>
<feature type="region of interest" description="Disordered" evidence="7">
    <location>
        <begin position="713"/>
        <end position="785"/>
    </location>
</feature>
<feature type="compositionally biased region" description="Low complexity" evidence="7">
    <location>
        <begin position="756"/>
        <end position="781"/>
    </location>
</feature>
<dbReference type="PROSITE" id="PS50865">
    <property type="entry name" value="ZF_MYND_2"/>
    <property type="match status" value="1"/>
</dbReference>
<dbReference type="PROSITE" id="PS01360">
    <property type="entry name" value="ZF_MYND_1"/>
    <property type="match status" value="1"/>
</dbReference>
<accession>A0A5K3EJG6</accession>
<dbReference type="InterPro" id="IPR036427">
    <property type="entry name" value="Bromodomain-like_sf"/>
</dbReference>
<evidence type="ECO:0000313" key="9">
    <source>
        <dbReference type="WBParaSite" id="MCU_001042-RA"/>
    </source>
</evidence>
<dbReference type="PANTHER" id="PTHR46379">
    <property type="entry name" value="ZINC FINGER MYND DOMAIN-CONTAINING"/>
    <property type="match status" value="1"/>
</dbReference>
<feature type="compositionally biased region" description="Low complexity" evidence="7">
    <location>
        <begin position="524"/>
        <end position="555"/>
    </location>
</feature>
<protein>
    <submittedName>
        <fullName evidence="9">MYND-type domain-containing protein</fullName>
    </submittedName>
</protein>
<dbReference type="InterPro" id="IPR047269">
    <property type="entry name" value="ZMY11"/>
</dbReference>